<keyword evidence="8" id="KW-1185">Reference proteome</keyword>
<accession>A0A437ADK8</accession>
<evidence type="ECO:0000259" key="6">
    <source>
        <dbReference type="PROSITE" id="PS51294"/>
    </source>
</evidence>
<gene>
    <name evidence="7" type="ORF">DFL_000335</name>
</gene>
<evidence type="ECO:0000259" key="5">
    <source>
        <dbReference type="PROSITE" id="PS50090"/>
    </source>
</evidence>
<feature type="region of interest" description="Disordered" evidence="4">
    <location>
        <begin position="606"/>
        <end position="645"/>
    </location>
</feature>
<feature type="compositionally biased region" description="Basic residues" evidence="4">
    <location>
        <begin position="70"/>
        <end position="79"/>
    </location>
</feature>
<dbReference type="PROSITE" id="PS50090">
    <property type="entry name" value="MYB_LIKE"/>
    <property type="match status" value="1"/>
</dbReference>
<dbReference type="SMART" id="SM00717">
    <property type="entry name" value="SANT"/>
    <property type="match status" value="3"/>
</dbReference>
<feature type="compositionally biased region" description="Low complexity" evidence="4">
    <location>
        <begin position="743"/>
        <end position="759"/>
    </location>
</feature>
<evidence type="ECO:0008006" key="9">
    <source>
        <dbReference type="Google" id="ProtNLM"/>
    </source>
</evidence>
<dbReference type="GO" id="GO:0005634">
    <property type="term" value="C:nucleus"/>
    <property type="evidence" value="ECO:0007669"/>
    <property type="project" value="UniProtKB-SubCell"/>
</dbReference>
<organism evidence="7 8">
    <name type="scientific">Arthrobotrys flagrans</name>
    <name type="common">Nematode-trapping fungus</name>
    <name type="synonym">Trichothecium flagrans</name>
    <dbReference type="NCBI Taxonomy" id="97331"/>
    <lineage>
        <taxon>Eukaryota</taxon>
        <taxon>Fungi</taxon>
        <taxon>Dikarya</taxon>
        <taxon>Ascomycota</taxon>
        <taxon>Pezizomycotina</taxon>
        <taxon>Orbiliomycetes</taxon>
        <taxon>Orbiliales</taxon>
        <taxon>Orbiliaceae</taxon>
        <taxon>Arthrobotrys</taxon>
    </lineage>
</organism>
<feature type="compositionally biased region" description="Basic and acidic residues" evidence="4">
    <location>
        <begin position="760"/>
        <end position="769"/>
    </location>
</feature>
<feature type="compositionally biased region" description="Low complexity" evidence="4">
    <location>
        <begin position="80"/>
        <end position="89"/>
    </location>
</feature>
<feature type="compositionally biased region" description="Basic residues" evidence="4">
    <location>
        <begin position="248"/>
        <end position="260"/>
    </location>
</feature>
<dbReference type="InterPro" id="IPR009057">
    <property type="entry name" value="Homeodomain-like_sf"/>
</dbReference>
<dbReference type="GO" id="GO:0003700">
    <property type="term" value="F:DNA-binding transcription factor activity"/>
    <property type="evidence" value="ECO:0007669"/>
    <property type="project" value="TreeGrafter"/>
</dbReference>
<feature type="compositionally biased region" description="Basic residues" evidence="4">
    <location>
        <begin position="622"/>
        <end position="635"/>
    </location>
</feature>
<dbReference type="GeneID" id="93582646"/>
<dbReference type="VEuPathDB" id="FungiDB:DFL_000335"/>
<dbReference type="GO" id="GO:0000976">
    <property type="term" value="F:transcription cis-regulatory region binding"/>
    <property type="evidence" value="ECO:0007669"/>
    <property type="project" value="TreeGrafter"/>
</dbReference>
<evidence type="ECO:0000313" key="7">
    <source>
        <dbReference type="EMBL" id="RVD89322.1"/>
    </source>
</evidence>
<sequence length="922" mass="103742">MLRNFWSIVASTPQKSSQPQPNLEADVESSHTPIVERPEQQLDMSSTPNRQSTPRLDGSEDKLAHIPDTKRKRHKKKIKSSPVSIVEVPATAEQPEERFEDEEEDGIMADVSNAEAGAKRKRGKSDLELSEKKAKRLRKLKKNAEEGEQIVVNGSLPADEPGVEGVDGGEDHPYIPGVRWFGDVPGIFYEGKWVEADLSQIEAIKKRKKAKTALPMETEPEPEVEQQEPEAVVEETDREDNHVEESRKRQRKQSKRRKKHTEQTLELNDEGPEPEAEAEAEPEVEPEAGPAEVEAEEDTTKKQKKGKGRKSRKQAEPEPEADPEPEPATKERKRRKSTKDAPEESNRRRSYPRAAEDVNPPPVIMPSATDGSHSNSKGVGPPPPPAEYDKGPYTPSEDALIQSVVNRYCQIQVPRLSRATFLELLWNNDRHKTDFWNILMTNLPLRTRQSLYSHVKRMYNDFEDRGKWTQEQDDELRDLVAKKGTKWAVIGGLINRMPEDCRDRWKNYLVCGEKRRTHYWDEDEMEKFVGILDDMLTTIVAGHEENGTLVLRVSEGESEAERAARLEEEKVCHRGEIDWTVVSERMGYMRSRMQCLAKSKSLWEKMDEGPEDGGNDNENEKKAKKTRRKKGRKQKQAADGEEGAEDIPLPALKEAKNMLPGDYLYVLQRISVQGYDCLASIDWNKLSQMDPVKHFTPEQFKAGFHLYMKDHNPRKKDLRSFVAEQLGDFSELPSMIRNKRYRPPAGATSPAVAAAPSTGGKDKRKEQQKNQDVTQAQQPGLSVGIEVGSSPSSHHSSPPRRLNRTEKPSHSPGNPFAKQPSKSKSHPATLTKGQATPAKASKKSPRKQYKSAEHISDSDDEGNGGYEEPEEGNTQRGNVMEVDGANDLAGDAEVEGPENGSEADDEMGESVAFGNASRDRKR</sequence>
<dbReference type="PROSITE" id="PS51294">
    <property type="entry name" value="HTH_MYB"/>
    <property type="match status" value="1"/>
</dbReference>
<dbReference type="Pfam" id="PF00249">
    <property type="entry name" value="Myb_DNA-binding"/>
    <property type="match status" value="1"/>
</dbReference>
<feature type="compositionally biased region" description="Basic and acidic residues" evidence="4">
    <location>
        <begin position="57"/>
        <end position="69"/>
    </location>
</feature>
<feature type="region of interest" description="Disordered" evidence="4">
    <location>
        <begin position="206"/>
        <end position="393"/>
    </location>
</feature>
<dbReference type="PANTHER" id="PTHR46380">
    <property type="entry name" value="CYCLIN-D-BINDING MYB-LIKE TRANSCRIPTION FACTOR 1"/>
    <property type="match status" value="1"/>
</dbReference>
<feature type="compositionally biased region" description="Acidic residues" evidence="4">
    <location>
        <begin position="858"/>
        <end position="871"/>
    </location>
</feature>
<dbReference type="InterPro" id="IPR051651">
    <property type="entry name" value="DMTF1_DNA-bind_reg"/>
</dbReference>
<feature type="compositionally biased region" description="Polar residues" evidence="4">
    <location>
        <begin position="42"/>
        <end position="54"/>
    </location>
</feature>
<dbReference type="InterPro" id="IPR017930">
    <property type="entry name" value="Myb_dom"/>
</dbReference>
<feature type="compositionally biased region" description="Acidic residues" evidence="4">
    <location>
        <begin position="267"/>
        <end position="286"/>
    </location>
</feature>
<dbReference type="STRING" id="97331.A0A437ADK8"/>
<feature type="compositionally biased region" description="Polar residues" evidence="4">
    <location>
        <begin position="820"/>
        <end position="834"/>
    </location>
</feature>
<name>A0A437ADK8_ARTFL</name>
<dbReference type="RefSeq" id="XP_067494866.1">
    <property type="nucleotide sequence ID" value="XM_067632275.1"/>
</dbReference>
<dbReference type="EMBL" id="SAEB01000001">
    <property type="protein sequence ID" value="RVD89322.1"/>
    <property type="molecule type" value="Genomic_DNA"/>
</dbReference>
<feature type="compositionally biased region" description="Basic residues" evidence="4">
    <location>
        <begin position="840"/>
        <end position="849"/>
    </location>
</feature>
<dbReference type="PANTHER" id="PTHR46380:SF2">
    <property type="entry name" value="CYCLIN-D-BINDING MYB-LIKE TRANSCRIPTION FACTOR 1"/>
    <property type="match status" value="1"/>
</dbReference>
<feature type="compositionally biased region" description="Polar residues" evidence="4">
    <location>
        <begin position="770"/>
        <end position="780"/>
    </location>
</feature>
<feature type="compositionally biased region" description="Acidic residues" evidence="4">
    <location>
        <begin position="218"/>
        <end position="238"/>
    </location>
</feature>
<feature type="region of interest" description="Disordered" evidence="4">
    <location>
        <begin position="739"/>
        <end position="922"/>
    </location>
</feature>
<dbReference type="InterPro" id="IPR001005">
    <property type="entry name" value="SANT/Myb"/>
</dbReference>
<dbReference type="SUPFAM" id="SSF46689">
    <property type="entry name" value="Homeodomain-like"/>
    <property type="match status" value="1"/>
</dbReference>
<feature type="domain" description="Myb-like" evidence="5">
    <location>
        <begin position="460"/>
        <end position="509"/>
    </location>
</feature>
<dbReference type="AlphaFoldDB" id="A0A437ADK8"/>
<evidence type="ECO:0000313" key="8">
    <source>
        <dbReference type="Proteomes" id="UP000283090"/>
    </source>
</evidence>
<dbReference type="CDD" id="cd00167">
    <property type="entry name" value="SANT"/>
    <property type="match status" value="1"/>
</dbReference>
<keyword evidence="2" id="KW-0238">DNA-binding</keyword>
<feature type="domain" description="HTH myb-type" evidence="6">
    <location>
        <begin position="460"/>
        <end position="513"/>
    </location>
</feature>
<feature type="compositionally biased region" description="Basic residues" evidence="4">
    <location>
        <begin position="302"/>
        <end position="312"/>
    </location>
</feature>
<evidence type="ECO:0000256" key="1">
    <source>
        <dbReference type="ARBA" id="ARBA00004123"/>
    </source>
</evidence>
<feature type="compositionally biased region" description="Acidic residues" evidence="4">
    <location>
        <begin position="890"/>
        <end position="908"/>
    </location>
</feature>
<keyword evidence="3" id="KW-0539">Nucleus</keyword>
<reference evidence="7 8" key="1">
    <citation type="submission" date="2019-01" db="EMBL/GenBank/DDBJ databases">
        <title>Intercellular communication is required for trap formation in the nematode-trapping fungus Duddingtonia flagrans.</title>
        <authorList>
            <person name="Youssar L."/>
            <person name="Wernet V."/>
            <person name="Hensel N."/>
            <person name="Hildebrandt H.-G."/>
            <person name="Fischer R."/>
        </authorList>
    </citation>
    <scope>NUCLEOTIDE SEQUENCE [LARGE SCALE GENOMIC DNA]</scope>
    <source>
        <strain evidence="7 8">CBS H-5679</strain>
    </source>
</reference>
<feature type="compositionally biased region" description="Acidic residues" evidence="4">
    <location>
        <begin position="98"/>
        <end position="107"/>
    </location>
</feature>
<protein>
    <recommendedName>
        <fullName evidence="9">RNA polymerase I enhancer binding protein</fullName>
    </recommendedName>
</protein>
<comment type="subcellular location">
    <subcellularLocation>
        <location evidence="1">Nucleus</location>
    </subcellularLocation>
</comment>
<dbReference type="Proteomes" id="UP000283090">
    <property type="component" value="Unassembled WGS sequence"/>
</dbReference>
<dbReference type="OrthoDB" id="39591at2759"/>
<feature type="region of interest" description="Disordered" evidence="4">
    <location>
        <begin position="1"/>
        <end position="170"/>
    </location>
</feature>
<feature type="compositionally biased region" description="Basic and acidic residues" evidence="4">
    <location>
        <begin position="338"/>
        <end position="347"/>
    </location>
</feature>
<comment type="caution">
    <text evidence="7">The sequence shown here is derived from an EMBL/GenBank/DDBJ whole genome shotgun (WGS) entry which is preliminary data.</text>
</comment>
<evidence type="ECO:0000256" key="4">
    <source>
        <dbReference type="SAM" id="MobiDB-lite"/>
    </source>
</evidence>
<evidence type="ECO:0000256" key="3">
    <source>
        <dbReference type="ARBA" id="ARBA00023242"/>
    </source>
</evidence>
<evidence type="ECO:0000256" key="2">
    <source>
        <dbReference type="ARBA" id="ARBA00023125"/>
    </source>
</evidence>
<dbReference type="Gene3D" id="1.10.10.60">
    <property type="entry name" value="Homeodomain-like"/>
    <property type="match status" value="1"/>
</dbReference>
<proteinExistence type="predicted"/>
<feature type="compositionally biased region" description="Polar residues" evidence="4">
    <location>
        <begin position="9"/>
        <end position="21"/>
    </location>
</feature>